<reference evidence="2" key="1">
    <citation type="submission" date="2017-08" db="EMBL/GenBank/DDBJ databases">
        <authorList>
            <person name="Varghese N."/>
            <person name="Submissions S."/>
        </authorList>
    </citation>
    <scope>NUCLEOTIDE SEQUENCE [LARGE SCALE GENOMIC DNA]</scope>
    <source>
        <strain evidence="2">JA276</strain>
    </source>
</reference>
<dbReference type="Proteomes" id="UP000219111">
    <property type="component" value="Unassembled WGS sequence"/>
</dbReference>
<name>A0A285SSU8_9RHOB</name>
<sequence>MNISSPVTDPVTPFGAAPAILATANLLLPHLERGQRVYTAILRDAMETAFGASDAIGAWDWKLAYEADEGATVLFLRKYGKALFRKAGSPVSRLALLEKIAGLLPT</sequence>
<evidence type="ECO:0000313" key="2">
    <source>
        <dbReference type="Proteomes" id="UP000219111"/>
    </source>
</evidence>
<organism evidence="1 2">
    <name type="scientific">Rhodobacter maris</name>
    <dbReference type="NCBI Taxonomy" id="446682"/>
    <lineage>
        <taxon>Bacteria</taxon>
        <taxon>Pseudomonadati</taxon>
        <taxon>Pseudomonadota</taxon>
        <taxon>Alphaproteobacteria</taxon>
        <taxon>Rhodobacterales</taxon>
        <taxon>Rhodobacter group</taxon>
        <taxon>Rhodobacter</taxon>
    </lineage>
</organism>
<keyword evidence="2" id="KW-1185">Reference proteome</keyword>
<protein>
    <submittedName>
        <fullName evidence="1">Uncharacterized protein</fullName>
    </submittedName>
</protein>
<evidence type="ECO:0000313" key="1">
    <source>
        <dbReference type="EMBL" id="SOC11574.1"/>
    </source>
</evidence>
<dbReference type="EMBL" id="OBMT01000009">
    <property type="protein sequence ID" value="SOC11574.1"/>
    <property type="molecule type" value="Genomic_DNA"/>
</dbReference>
<accession>A0A285SSU8</accession>
<proteinExistence type="predicted"/>
<dbReference type="AlphaFoldDB" id="A0A285SSU8"/>
<gene>
    <name evidence="1" type="ORF">SAMN05877831_1096</name>
</gene>